<name>A0A4U6CVE7_9BACT</name>
<sequence>MEIEIRSSFLKELKKLPSDIQISVYATLKTLREAQSLESSDVDYKKMQGQKKGGNYYRIRLGQWRIGIEYINPEIIAITVLSRGNIYKHFPPGKN</sequence>
<dbReference type="InterPro" id="IPR035093">
    <property type="entry name" value="RelE/ParE_toxin_dom_sf"/>
</dbReference>
<dbReference type="Proteomes" id="UP000304900">
    <property type="component" value="Unassembled WGS sequence"/>
</dbReference>
<evidence type="ECO:0000313" key="2">
    <source>
        <dbReference type="Proteomes" id="UP000304900"/>
    </source>
</evidence>
<evidence type="ECO:0000313" key="1">
    <source>
        <dbReference type="EMBL" id="TKT88730.1"/>
    </source>
</evidence>
<dbReference type="OrthoDB" id="5570653at2"/>
<proteinExistence type="predicted"/>
<protein>
    <submittedName>
        <fullName evidence="1">Type II toxin-antitoxin system RelE/ParE family toxin</fullName>
    </submittedName>
</protein>
<dbReference type="RefSeq" id="WP_137342912.1">
    <property type="nucleotide sequence ID" value="NZ_BSQH01000008.1"/>
</dbReference>
<dbReference type="PANTHER" id="PTHR38813:SF1">
    <property type="entry name" value="TOXIN RELE1-RELATED"/>
    <property type="match status" value="1"/>
</dbReference>
<dbReference type="PANTHER" id="PTHR38813">
    <property type="match status" value="1"/>
</dbReference>
<comment type="caution">
    <text evidence="1">The sequence shown here is derived from an EMBL/GenBank/DDBJ whole genome shotgun (WGS) entry which is preliminary data.</text>
</comment>
<dbReference type="AlphaFoldDB" id="A0A4U6CVE7"/>
<dbReference type="InterPro" id="IPR052747">
    <property type="entry name" value="TA_system_RelE_toxin"/>
</dbReference>
<organism evidence="1 2">
    <name type="scientific">Dyadobacter frigoris</name>
    <dbReference type="NCBI Taxonomy" id="2576211"/>
    <lineage>
        <taxon>Bacteria</taxon>
        <taxon>Pseudomonadati</taxon>
        <taxon>Bacteroidota</taxon>
        <taxon>Cytophagia</taxon>
        <taxon>Cytophagales</taxon>
        <taxon>Spirosomataceae</taxon>
        <taxon>Dyadobacter</taxon>
    </lineage>
</organism>
<dbReference type="Gene3D" id="3.30.2310.20">
    <property type="entry name" value="RelE-like"/>
    <property type="match status" value="1"/>
</dbReference>
<gene>
    <name evidence="1" type="ORF">FDK13_25850</name>
</gene>
<accession>A0A4U6CVE7</accession>
<keyword evidence="2" id="KW-1185">Reference proteome</keyword>
<dbReference type="EMBL" id="SZVO01000014">
    <property type="protein sequence ID" value="TKT88730.1"/>
    <property type="molecule type" value="Genomic_DNA"/>
</dbReference>
<reference evidence="1 2" key="1">
    <citation type="submission" date="2019-05" db="EMBL/GenBank/DDBJ databases">
        <title>Dyadobacter AR-3-8 sp. nov., isolated from arctic soil.</title>
        <authorList>
            <person name="Chaudhary D.K."/>
        </authorList>
    </citation>
    <scope>NUCLEOTIDE SEQUENCE [LARGE SCALE GENOMIC DNA]</scope>
    <source>
        <strain evidence="1 2">AR-3-8</strain>
    </source>
</reference>
<dbReference type="SUPFAM" id="SSF143011">
    <property type="entry name" value="RelE-like"/>
    <property type="match status" value="1"/>
</dbReference>